<sequence>MNKKVVYTLNVEDVQTVASEVIGRELKPHEVSQIENLIAEKINWFEAIEMAILEKIKK</sequence>
<reference evidence="1 2" key="1">
    <citation type="submission" date="2018-03" db="EMBL/GenBank/DDBJ databases">
        <title>Phenotypic and genomic properties of Cyclonatronum proteinivorum gen. nov., sp. nov., a haloalkaliphilic bacteroidete from soda lakes possessing Na+-translocating rhodopsin.</title>
        <authorList>
            <person name="Toshchakov S.V."/>
            <person name="Korzhenkov A."/>
            <person name="Samarov N.I."/>
            <person name="Kublanov I.V."/>
            <person name="Muntyan M.S."/>
            <person name="Sorokin D.Y."/>
        </authorList>
    </citation>
    <scope>NUCLEOTIDE SEQUENCE [LARGE SCALE GENOMIC DNA]</scope>
    <source>
        <strain evidence="1 2">Omega</strain>
    </source>
</reference>
<dbReference type="Proteomes" id="UP000254808">
    <property type="component" value="Chromosome"/>
</dbReference>
<proteinExistence type="predicted"/>
<dbReference type="KEGG" id="cprv:CYPRO_3255"/>
<evidence type="ECO:0000313" key="2">
    <source>
        <dbReference type="Proteomes" id="UP000254808"/>
    </source>
</evidence>
<evidence type="ECO:0000313" key="1">
    <source>
        <dbReference type="EMBL" id="AXJ02488.1"/>
    </source>
</evidence>
<dbReference type="AlphaFoldDB" id="A0A345UPT6"/>
<dbReference type="EMBL" id="CP027806">
    <property type="protein sequence ID" value="AXJ02488.1"/>
    <property type="molecule type" value="Genomic_DNA"/>
</dbReference>
<organism evidence="1 2">
    <name type="scientific">Cyclonatronum proteinivorum</name>
    <dbReference type="NCBI Taxonomy" id="1457365"/>
    <lineage>
        <taxon>Bacteria</taxon>
        <taxon>Pseudomonadati</taxon>
        <taxon>Balneolota</taxon>
        <taxon>Balneolia</taxon>
        <taxon>Balneolales</taxon>
        <taxon>Cyclonatronaceae</taxon>
        <taxon>Cyclonatronum</taxon>
    </lineage>
</organism>
<accession>A0A345UPT6</accession>
<protein>
    <submittedName>
        <fullName evidence="1">Uncharacterized protein</fullName>
    </submittedName>
</protein>
<keyword evidence="2" id="KW-1185">Reference proteome</keyword>
<name>A0A345UPT6_9BACT</name>
<dbReference type="RefSeq" id="WP_164682869.1">
    <property type="nucleotide sequence ID" value="NZ_CP027806.1"/>
</dbReference>
<gene>
    <name evidence="1" type="ORF">CYPRO_3255</name>
</gene>